<evidence type="ECO:0000256" key="2">
    <source>
        <dbReference type="SAM" id="MobiDB-lite"/>
    </source>
</evidence>
<evidence type="ECO:0000256" key="1">
    <source>
        <dbReference type="ARBA" id="ARBA00007797"/>
    </source>
</evidence>
<feature type="region of interest" description="Disordered" evidence="2">
    <location>
        <begin position="1"/>
        <end position="46"/>
    </location>
</feature>
<feature type="compositionally biased region" description="Acidic residues" evidence="2">
    <location>
        <begin position="730"/>
        <end position="748"/>
    </location>
</feature>
<feature type="region of interest" description="Disordered" evidence="2">
    <location>
        <begin position="91"/>
        <end position="145"/>
    </location>
</feature>
<dbReference type="InterPro" id="IPR040155">
    <property type="entry name" value="CEBPZ/Mak21-like"/>
</dbReference>
<comment type="similarity">
    <text evidence="1">Belongs to the CBF/MAK21 family.</text>
</comment>
<dbReference type="GO" id="GO:0005634">
    <property type="term" value="C:nucleus"/>
    <property type="evidence" value="ECO:0000318"/>
    <property type="project" value="GO_Central"/>
</dbReference>
<feature type="compositionally biased region" description="Low complexity" evidence="2">
    <location>
        <begin position="12"/>
        <end position="28"/>
    </location>
</feature>
<feature type="region of interest" description="Disordered" evidence="2">
    <location>
        <begin position="929"/>
        <end position="1154"/>
    </location>
</feature>
<keyword evidence="5" id="KW-1185">Reference proteome</keyword>
<dbReference type="InterPro" id="IPR005612">
    <property type="entry name" value="CCAAT-binding_factor"/>
</dbReference>
<feature type="region of interest" description="Disordered" evidence="2">
    <location>
        <begin position="698"/>
        <end position="773"/>
    </location>
</feature>
<feature type="compositionally biased region" description="Low complexity" evidence="2">
    <location>
        <begin position="716"/>
        <end position="725"/>
    </location>
</feature>
<dbReference type="FunCoup" id="A9VAQ5">
    <property type="interactions" value="1289"/>
</dbReference>
<feature type="compositionally biased region" description="Acidic residues" evidence="2">
    <location>
        <begin position="104"/>
        <end position="134"/>
    </location>
</feature>
<dbReference type="EMBL" id="CH991574">
    <property type="protein sequence ID" value="EDQ85363.1"/>
    <property type="molecule type" value="Genomic_DNA"/>
</dbReference>
<feature type="domain" description="CCAAT-binding factor" evidence="3">
    <location>
        <begin position="593"/>
        <end position="809"/>
    </location>
</feature>
<feature type="compositionally biased region" description="Acidic residues" evidence="2">
    <location>
        <begin position="935"/>
        <end position="962"/>
    </location>
</feature>
<feature type="compositionally biased region" description="Acidic residues" evidence="2">
    <location>
        <begin position="992"/>
        <end position="1029"/>
    </location>
</feature>
<dbReference type="PANTHER" id="PTHR12048:SF0">
    <property type="entry name" value="CCAAT_ENHANCER-BINDING PROTEIN ZETA"/>
    <property type="match status" value="1"/>
</dbReference>
<dbReference type="RefSeq" id="XP_001749774.1">
    <property type="nucleotide sequence ID" value="XM_001749722.1"/>
</dbReference>
<dbReference type="KEGG" id="mbr:MONBRDRAFT_29308"/>
<accession>A9VAQ5</accession>
<sequence>MAAGKAKKMARSPNSKAKQAKPAQSSSATEQRPDQNEELALDEVLALGGTQEDYDWLLQAGSAGSASATNNDQSFDASEVQSFWKNLGFDKLKPQDSALPDAVAEAEDEVQDAAMDSDEEDEEDDEGDAEDEQEVGTATRKGDNPEHAALRAGLNQLLAKGLAGADGDDEEEDEEDDEALDLVLKEEEAPAPAVATHLQRDDAMEAKYGSIKLLQPPARKGLIIDGIEAWHAILDKSGADAPDALLQTTSSTTFIPPHILKEILAYAQTIMNMESATAEAREGMKRNSDLSWLKEVMTSGTLADRQAALVTRIQEDPVHHVRELDTLMGMLAKKSRREALSAADSLYEAFTTALLIPNRKLVAADRRPWFQLLERGLGSGKSSGKGVDRIVLLWFFEDLIKRKYLTFVQRLQDLVNDSQLPIRSKILGMIFDLLRTHSEQEKILLTSLVSKLQDAERKLASKAGHFLHLLMQQYPLMKSIVAREVKAVLFKPSTKVRGQYYAMNVLNQIELSRKHDQSLANELLDIYFTFFKERFAKHATGSDDEEDDHSRLLAALLTGINRAYPFGNLDAEKIQFYADDLFRMCHVGSFNCSIQALNLLFQFMDSHQAVSDRFYRTLYATLLDTRLPKSSKKAMYLNLLFRALKNDPMVSRLKAFVKRLMQTAMTMNAAFMSSALVIFAALVKEKPSLRTLLEAEVDDDSDDERLGDRLSDDDTQTVVSSTTAVNGDEGQQEEAEEEEEEEEEEEGPESNAAFPHSNFVAPEQRQTLRRQSGYDPLKREPLYAGAELSSLWELALAQNHFHPTVTAFADKTLRGLKLDYNGDPLQDMTLIKFLDRFVNKQPKKVKDGRNVSIMQPLSALDKQQGQKLIKAEELLQKSLNEVAPEDRFLYHFYQMKGVHGRAKRSKGPMDEFLLDALEPEERDFAAAFGVKGTGEDEEEDEDFDDIDDDDENENDDEEEAEDEFSRAKSMPESAALDLDAYRAAQKEQGADASDDEYLYDYDDLPGLDDDGLVEDPVEGAEDEADDDALEAQMEADLLREFDDDSDLDDDDDAFGDDDDEDDGGAAEGSSGASMFASADEFAQLLEDDDRGQLAQERVQKLREQVLGSRARRGKRPGGGSAGGSGGSAGHGRAKRSANSKASGGGKRAKRGGRK</sequence>
<dbReference type="InterPro" id="IPR016024">
    <property type="entry name" value="ARM-type_fold"/>
</dbReference>
<dbReference type="GeneID" id="5895113"/>
<organism evidence="4 5">
    <name type="scientific">Monosiga brevicollis</name>
    <name type="common">Choanoflagellate</name>
    <dbReference type="NCBI Taxonomy" id="81824"/>
    <lineage>
        <taxon>Eukaryota</taxon>
        <taxon>Choanoflagellata</taxon>
        <taxon>Craspedida</taxon>
        <taxon>Salpingoecidae</taxon>
        <taxon>Monosiga</taxon>
    </lineage>
</organism>
<protein>
    <recommendedName>
        <fullName evidence="3">CCAAT-binding factor domain-containing protein</fullName>
    </recommendedName>
</protein>
<dbReference type="SUPFAM" id="SSF48371">
    <property type="entry name" value="ARM repeat"/>
    <property type="match status" value="1"/>
</dbReference>
<reference evidence="4 5" key="1">
    <citation type="journal article" date="2008" name="Nature">
        <title>The genome of the choanoflagellate Monosiga brevicollis and the origin of metazoans.</title>
        <authorList>
            <consortium name="JGI Sequencing"/>
            <person name="King N."/>
            <person name="Westbrook M.J."/>
            <person name="Young S.L."/>
            <person name="Kuo A."/>
            <person name="Abedin M."/>
            <person name="Chapman J."/>
            <person name="Fairclough S."/>
            <person name="Hellsten U."/>
            <person name="Isogai Y."/>
            <person name="Letunic I."/>
            <person name="Marr M."/>
            <person name="Pincus D."/>
            <person name="Putnam N."/>
            <person name="Rokas A."/>
            <person name="Wright K.J."/>
            <person name="Zuzow R."/>
            <person name="Dirks W."/>
            <person name="Good M."/>
            <person name="Goodstein D."/>
            <person name="Lemons D."/>
            <person name="Li W."/>
            <person name="Lyons J.B."/>
            <person name="Morris A."/>
            <person name="Nichols S."/>
            <person name="Richter D.J."/>
            <person name="Salamov A."/>
            <person name="Bork P."/>
            <person name="Lim W.A."/>
            <person name="Manning G."/>
            <person name="Miller W.T."/>
            <person name="McGinnis W."/>
            <person name="Shapiro H."/>
            <person name="Tjian R."/>
            <person name="Grigoriev I.V."/>
            <person name="Rokhsar D."/>
        </authorList>
    </citation>
    <scope>NUCLEOTIDE SEQUENCE [LARGE SCALE GENOMIC DNA]</scope>
    <source>
        <strain evidence="5">MX1 / ATCC 50154</strain>
    </source>
</reference>
<evidence type="ECO:0000313" key="4">
    <source>
        <dbReference type="EMBL" id="EDQ85363.1"/>
    </source>
</evidence>
<dbReference type="STRING" id="81824.A9VAQ5"/>
<dbReference type="OMA" id="EIWCNDE"/>
<evidence type="ECO:0000259" key="3">
    <source>
        <dbReference type="Pfam" id="PF03914"/>
    </source>
</evidence>
<name>A9VAQ5_MONBE</name>
<gene>
    <name evidence="4" type="ORF">MONBRDRAFT_29308</name>
</gene>
<feature type="compositionally biased region" description="Basic residues" evidence="2">
    <location>
        <begin position="1"/>
        <end position="10"/>
    </location>
</feature>
<dbReference type="eggNOG" id="KOG2038">
    <property type="taxonomic scope" value="Eukaryota"/>
</dbReference>
<proteinExistence type="inferred from homology"/>
<dbReference type="InParanoid" id="A9VAQ5"/>
<dbReference type="Proteomes" id="UP000001357">
    <property type="component" value="Unassembled WGS sequence"/>
</dbReference>
<dbReference type="Pfam" id="PF03914">
    <property type="entry name" value="CBF"/>
    <property type="match status" value="1"/>
</dbReference>
<dbReference type="AlphaFoldDB" id="A9VAQ5"/>
<evidence type="ECO:0000313" key="5">
    <source>
        <dbReference type="Proteomes" id="UP000001357"/>
    </source>
</evidence>
<dbReference type="PANTHER" id="PTHR12048">
    <property type="entry name" value="CCAAT-BINDING FACTOR-RELATED"/>
    <property type="match status" value="1"/>
</dbReference>
<feature type="compositionally biased region" description="Acidic residues" evidence="2">
    <location>
        <begin position="1041"/>
        <end position="1064"/>
    </location>
</feature>
<feature type="compositionally biased region" description="Gly residues" evidence="2">
    <location>
        <begin position="1116"/>
        <end position="1129"/>
    </location>
</feature>
<feature type="compositionally biased region" description="Low complexity" evidence="2">
    <location>
        <begin position="1067"/>
        <end position="1079"/>
    </location>
</feature>